<dbReference type="Gene3D" id="3.40.1280.10">
    <property type="match status" value="1"/>
</dbReference>
<dbReference type="SMART" id="SM00967">
    <property type="entry name" value="SpoU_sub_bind"/>
    <property type="match status" value="1"/>
</dbReference>
<dbReference type="InterPro" id="IPR029028">
    <property type="entry name" value="Alpha/beta_knot_MTases"/>
</dbReference>
<dbReference type="GO" id="GO:0006396">
    <property type="term" value="P:RNA processing"/>
    <property type="evidence" value="ECO:0007669"/>
    <property type="project" value="InterPro"/>
</dbReference>
<dbReference type="Gene3D" id="3.30.1330.30">
    <property type="match status" value="1"/>
</dbReference>
<reference evidence="5 6" key="1">
    <citation type="journal article" date="2014" name="BMC Genomics">
        <title>Comparison of environmental and isolate Sulfobacillus genomes reveals diverse carbon, sulfur, nitrogen, and hydrogen metabolisms.</title>
        <authorList>
            <person name="Justice N.B."/>
            <person name="Norman A."/>
            <person name="Brown C.T."/>
            <person name="Singh A."/>
            <person name="Thomas B.C."/>
            <person name="Banfield J.F."/>
        </authorList>
    </citation>
    <scope>NUCLEOTIDE SEQUENCE [LARGE SCALE GENOMIC DNA]</scope>
    <source>
        <strain evidence="5">AMDSBA4</strain>
    </source>
</reference>
<dbReference type="GO" id="GO:0032259">
    <property type="term" value="P:methylation"/>
    <property type="evidence" value="ECO:0007669"/>
    <property type="project" value="UniProtKB-KW"/>
</dbReference>
<evidence type="ECO:0000256" key="3">
    <source>
        <dbReference type="ARBA" id="ARBA00022679"/>
    </source>
</evidence>
<dbReference type="InterPro" id="IPR013123">
    <property type="entry name" value="SpoU_subst-bd"/>
</dbReference>
<feature type="domain" description="RNA 2-O ribose methyltransferase substrate binding" evidence="4">
    <location>
        <begin position="26"/>
        <end position="101"/>
    </location>
</feature>
<dbReference type="EMBL" id="PXYW01000052">
    <property type="protein sequence ID" value="PSR32088.1"/>
    <property type="molecule type" value="Genomic_DNA"/>
</dbReference>
<name>A0A2T2XCA7_9FIRM</name>
<dbReference type="SUPFAM" id="SSF55315">
    <property type="entry name" value="L30e-like"/>
    <property type="match status" value="1"/>
</dbReference>
<keyword evidence="3 5" id="KW-0808">Transferase</keyword>
<dbReference type="InterPro" id="IPR004441">
    <property type="entry name" value="rRNA_MeTrfase_TrmH"/>
</dbReference>
<dbReference type="PANTHER" id="PTHR46429:SF1">
    <property type="entry name" value="23S RRNA (GUANOSINE-2'-O-)-METHYLTRANSFERASE RLMB"/>
    <property type="match status" value="1"/>
</dbReference>
<proteinExistence type="inferred from homology"/>
<comment type="caution">
    <text evidence="5">The sequence shown here is derived from an EMBL/GenBank/DDBJ whole genome shotgun (WGS) entry which is preliminary data.</text>
</comment>
<gene>
    <name evidence="5" type="ORF">C7B46_15820</name>
</gene>
<dbReference type="GO" id="GO:0003723">
    <property type="term" value="F:RNA binding"/>
    <property type="evidence" value="ECO:0007669"/>
    <property type="project" value="InterPro"/>
</dbReference>
<accession>A0A2T2XCA7</accession>
<organism evidence="5 6">
    <name type="scientific">Sulfobacillus benefaciens</name>
    <dbReference type="NCBI Taxonomy" id="453960"/>
    <lineage>
        <taxon>Bacteria</taxon>
        <taxon>Bacillati</taxon>
        <taxon>Bacillota</taxon>
        <taxon>Clostridia</taxon>
        <taxon>Eubacteriales</taxon>
        <taxon>Clostridiales Family XVII. Incertae Sedis</taxon>
        <taxon>Sulfobacillus</taxon>
    </lineage>
</organism>
<sequence length="266" mass="28332">MRDRREFSRASRGHRDEFVASSSDDVLIGRHPVREALRTGRPMSRILVQDGTLQGSLGEIISIARATGVPVHKVPRPKLDQIAGDVPHQGIAAYVAVRRLLSMKDAEELIGQAEEPFVFILDGIQDPHNLGAILRVANAVSCTVVIIPERGAAGLTATVAKASAGAVEYVPVVGVTNIAQSIVHLKELGIFVFGADPGASTRYYQNDWTGSVGIVIGAEGQGIRPLVKQRCDGMISLPMMGQVGSLNAATAAAVLGFEVLRQRSVR</sequence>
<evidence type="ECO:0000256" key="1">
    <source>
        <dbReference type="ARBA" id="ARBA00007228"/>
    </source>
</evidence>
<dbReference type="Pfam" id="PF08032">
    <property type="entry name" value="SpoU_sub_bind"/>
    <property type="match status" value="1"/>
</dbReference>
<dbReference type="Pfam" id="PF00588">
    <property type="entry name" value="SpoU_methylase"/>
    <property type="match status" value="1"/>
</dbReference>
<dbReference type="GO" id="GO:0005829">
    <property type="term" value="C:cytosol"/>
    <property type="evidence" value="ECO:0007669"/>
    <property type="project" value="TreeGrafter"/>
</dbReference>
<keyword evidence="2 5" id="KW-0489">Methyltransferase</keyword>
<dbReference type="Proteomes" id="UP000242972">
    <property type="component" value="Unassembled WGS sequence"/>
</dbReference>
<dbReference type="FunFam" id="3.40.1280.10:FF:000008">
    <property type="entry name" value="Group 3 RNA methyltransferase TrmH"/>
    <property type="match status" value="1"/>
</dbReference>
<protein>
    <submittedName>
        <fullName evidence="5">23S rRNA (Guanosine(2251)-2'-O)-methyltransferase RlmB</fullName>
    </submittedName>
</protein>
<comment type="similarity">
    <text evidence="1">Belongs to the class IV-like SAM-binding methyltransferase superfamily. RNA methyltransferase TrmH family.</text>
</comment>
<dbReference type="NCBIfam" id="TIGR00186">
    <property type="entry name" value="rRNA_methyl_3"/>
    <property type="match status" value="1"/>
</dbReference>
<dbReference type="SUPFAM" id="SSF75217">
    <property type="entry name" value="alpha/beta knot"/>
    <property type="match status" value="1"/>
</dbReference>
<evidence type="ECO:0000256" key="2">
    <source>
        <dbReference type="ARBA" id="ARBA00022603"/>
    </source>
</evidence>
<evidence type="ECO:0000259" key="4">
    <source>
        <dbReference type="SMART" id="SM00967"/>
    </source>
</evidence>
<dbReference type="CDD" id="cd18103">
    <property type="entry name" value="SpoU-like_RlmB"/>
    <property type="match status" value="1"/>
</dbReference>
<dbReference type="InterPro" id="IPR029026">
    <property type="entry name" value="tRNA_m1G_MTases_N"/>
</dbReference>
<dbReference type="GO" id="GO:0008173">
    <property type="term" value="F:RNA methyltransferase activity"/>
    <property type="evidence" value="ECO:0007669"/>
    <property type="project" value="InterPro"/>
</dbReference>
<dbReference type="PANTHER" id="PTHR46429">
    <property type="entry name" value="23S RRNA (GUANOSINE-2'-O-)-METHYLTRANSFERASE RLMB"/>
    <property type="match status" value="1"/>
</dbReference>
<evidence type="ECO:0000313" key="6">
    <source>
        <dbReference type="Proteomes" id="UP000242972"/>
    </source>
</evidence>
<dbReference type="InterPro" id="IPR029064">
    <property type="entry name" value="Ribosomal_eL30-like_sf"/>
</dbReference>
<dbReference type="AlphaFoldDB" id="A0A2T2XCA7"/>
<dbReference type="InterPro" id="IPR001537">
    <property type="entry name" value="SpoU_MeTrfase"/>
</dbReference>
<evidence type="ECO:0000313" key="5">
    <source>
        <dbReference type="EMBL" id="PSR32088.1"/>
    </source>
</evidence>